<evidence type="ECO:0000256" key="4">
    <source>
        <dbReference type="ARBA" id="ARBA00022840"/>
    </source>
</evidence>
<feature type="compositionally biased region" description="Basic residues" evidence="6">
    <location>
        <begin position="646"/>
        <end position="656"/>
    </location>
</feature>
<feature type="binding site" evidence="5">
    <location>
        <position position="80"/>
    </location>
    <ligand>
        <name>ATP</name>
        <dbReference type="ChEBI" id="CHEBI:30616"/>
    </ligand>
</feature>
<dbReference type="PROSITE" id="PS00107">
    <property type="entry name" value="PROTEIN_KINASE_ATP"/>
    <property type="match status" value="1"/>
</dbReference>
<name>A0A7S2RVT5_9STRA</name>
<keyword evidence="2 5" id="KW-0547">Nucleotide-binding</keyword>
<proteinExistence type="predicted"/>
<keyword evidence="1" id="KW-0808">Transferase</keyword>
<feature type="region of interest" description="Disordered" evidence="6">
    <location>
        <begin position="395"/>
        <end position="414"/>
    </location>
</feature>
<dbReference type="SMART" id="SM00220">
    <property type="entry name" value="S_TKc"/>
    <property type="match status" value="1"/>
</dbReference>
<dbReference type="PANTHER" id="PTHR48016">
    <property type="entry name" value="MAP KINASE KINASE KINASE SSK2-RELATED-RELATED"/>
    <property type="match status" value="1"/>
</dbReference>
<protein>
    <recommendedName>
        <fullName evidence="7">Protein kinase domain-containing protein</fullName>
    </recommendedName>
</protein>
<dbReference type="InterPro" id="IPR011009">
    <property type="entry name" value="Kinase-like_dom_sf"/>
</dbReference>
<dbReference type="PANTHER" id="PTHR48016:SF56">
    <property type="entry name" value="MAPKK KINASE"/>
    <property type="match status" value="1"/>
</dbReference>
<accession>A0A7S2RVT5</accession>
<dbReference type="InterPro" id="IPR050538">
    <property type="entry name" value="MAP_kinase_kinase_kinase"/>
</dbReference>
<dbReference type="InterPro" id="IPR000719">
    <property type="entry name" value="Prot_kinase_dom"/>
</dbReference>
<feature type="region of interest" description="Disordered" evidence="6">
    <location>
        <begin position="310"/>
        <end position="338"/>
    </location>
</feature>
<feature type="region of interest" description="Disordered" evidence="6">
    <location>
        <begin position="598"/>
        <end position="656"/>
    </location>
</feature>
<reference evidence="8" key="1">
    <citation type="submission" date="2021-01" db="EMBL/GenBank/DDBJ databases">
        <authorList>
            <person name="Corre E."/>
            <person name="Pelletier E."/>
            <person name="Niang G."/>
            <person name="Scheremetjew M."/>
            <person name="Finn R."/>
            <person name="Kale V."/>
            <person name="Holt S."/>
            <person name="Cochrane G."/>
            <person name="Meng A."/>
            <person name="Brown T."/>
            <person name="Cohen L."/>
        </authorList>
    </citation>
    <scope>NUCLEOTIDE SEQUENCE</scope>
    <source>
        <strain evidence="8">CCMP1243</strain>
    </source>
</reference>
<organism evidence="8">
    <name type="scientific">Rhizochromulina marina</name>
    <dbReference type="NCBI Taxonomy" id="1034831"/>
    <lineage>
        <taxon>Eukaryota</taxon>
        <taxon>Sar</taxon>
        <taxon>Stramenopiles</taxon>
        <taxon>Ochrophyta</taxon>
        <taxon>Dictyochophyceae</taxon>
        <taxon>Rhizochromulinales</taxon>
        <taxon>Rhizochromulina</taxon>
    </lineage>
</organism>
<evidence type="ECO:0000256" key="3">
    <source>
        <dbReference type="ARBA" id="ARBA00022777"/>
    </source>
</evidence>
<dbReference type="SUPFAM" id="SSF56112">
    <property type="entry name" value="Protein kinase-like (PK-like)"/>
    <property type="match status" value="1"/>
</dbReference>
<dbReference type="AlphaFoldDB" id="A0A7S2RVT5"/>
<dbReference type="Gene3D" id="1.10.510.10">
    <property type="entry name" value="Transferase(Phosphotransferase) domain 1"/>
    <property type="match status" value="1"/>
</dbReference>
<evidence type="ECO:0000256" key="2">
    <source>
        <dbReference type="ARBA" id="ARBA00022741"/>
    </source>
</evidence>
<evidence type="ECO:0000256" key="6">
    <source>
        <dbReference type="SAM" id="MobiDB-lite"/>
    </source>
</evidence>
<feature type="compositionally biased region" description="Polar residues" evidence="6">
    <location>
        <begin position="609"/>
        <end position="633"/>
    </location>
</feature>
<evidence type="ECO:0000259" key="7">
    <source>
        <dbReference type="PROSITE" id="PS50011"/>
    </source>
</evidence>
<dbReference type="EMBL" id="HBHJ01012992">
    <property type="protein sequence ID" value="CAD9682045.1"/>
    <property type="molecule type" value="Transcribed_RNA"/>
</dbReference>
<dbReference type="Pfam" id="PF00069">
    <property type="entry name" value="Pkinase"/>
    <property type="match status" value="1"/>
</dbReference>
<evidence type="ECO:0000256" key="1">
    <source>
        <dbReference type="ARBA" id="ARBA00022679"/>
    </source>
</evidence>
<dbReference type="CDD" id="cd06606">
    <property type="entry name" value="STKc_MAPKKK"/>
    <property type="match status" value="1"/>
</dbReference>
<keyword evidence="3" id="KW-0418">Kinase</keyword>
<feature type="region of interest" description="Disordered" evidence="6">
    <location>
        <begin position="1"/>
        <end position="22"/>
    </location>
</feature>
<gene>
    <name evidence="8" type="ORF">RMAR1173_LOCUS8478</name>
</gene>
<dbReference type="GO" id="GO:0004672">
    <property type="term" value="F:protein kinase activity"/>
    <property type="evidence" value="ECO:0007669"/>
    <property type="project" value="InterPro"/>
</dbReference>
<dbReference type="InterPro" id="IPR017441">
    <property type="entry name" value="Protein_kinase_ATP_BS"/>
</dbReference>
<dbReference type="PROSITE" id="PS50011">
    <property type="entry name" value="PROTEIN_KINASE_DOM"/>
    <property type="match status" value="1"/>
</dbReference>
<dbReference type="GO" id="GO:0005524">
    <property type="term" value="F:ATP binding"/>
    <property type="evidence" value="ECO:0007669"/>
    <property type="project" value="UniProtKB-UniRule"/>
</dbReference>
<feature type="domain" description="Protein kinase" evidence="7">
    <location>
        <begin position="51"/>
        <end position="306"/>
    </location>
</feature>
<keyword evidence="4 5" id="KW-0067">ATP-binding</keyword>
<sequence length="656" mass="72100">MAQLAAASLAPPPPGWSGGDLHVPLWQASAAEEGDGAAMESSLAEQTFPTWEREQIIGRGGFGTVYLGTIQETGQQMAVKTILIQGMNTKELRNIENEIRMIRDLRHRHIVRYLGMQKTATDLNIFLEYAAGGSLRQLLQEKGGLSEEETSRYTYQILQGLHYLHSNEKTHRDIKGANVLLSAEGFCKLADFGACKHVEATSYVSGLKGTPHWMAPEVIRGEQGSGWQKADIWSVGCTVIEMLTGQAPWPDLPNPIAALYRIAHGDSPPIHVDVSPEAREFIRLCCQQDASSRPTASWLMENSEFLRRHNSSFPSADSHGLGRPPSPMHQRQDSSLTREAGPRELCDVDAFTVSPQSQVDSLRSNEDLVAPRAFFDDQRAPRVVPVQSEEPLIGRRGRVRPRPGGGSPAEQGLVTDFEPQPLARDLRVPVQPAPGSSEEELPKAPRWTQRAVATEHMNIVPMPVSITSMVPGSDRPLGAHGRRDFALGSIVARDSPHASPATSPRWTKGRDEVRRRNSKHKRDRAKEKRDVDSPLGERPSAPPTGEHLGLNGKHRDDIRVRLRMAEVRNAAKRESTEMEMPSPNPRRLVKSAGSVGKLPPLHGRAVATAPSSSTMHASLQFEQAQAEATTMRNSMPAAVHSSPAKPSRKKKSKHPL</sequence>
<evidence type="ECO:0000313" key="8">
    <source>
        <dbReference type="EMBL" id="CAD9682045.1"/>
    </source>
</evidence>
<evidence type="ECO:0000256" key="5">
    <source>
        <dbReference type="PROSITE-ProRule" id="PRU10141"/>
    </source>
</evidence>
<feature type="region of interest" description="Disordered" evidence="6">
    <location>
        <begin position="490"/>
        <end position="557"/>
    </location>
</feature>